<reference evidence="32 33" key="1">
    <citation type="journal article" date="2019" name="Genome Biol. Evol.">
        <title>Whole-Genome Sequencing of the Giant Devil Catfish, Bagarius yarrelli.</title>
        <authorList>
            <person name="Jiang W."/>
            <person name="Lv Y."/>
            <person name="Cheng L."/>
            <person name="Yang K."/>
            <person name="Chao B."/>
            <person name="Wang X."/>
            <person name="Li Y."/>
            <person name="Pan X."/>
            <person name="You X."/>
            <person name="Zhang Y."/>
            <person name="Yang J."/>
            <person name="Li J."/>
            <person name="Zhang X."/>
            <person name="Liu S."/>
            <person name="Sun C."/>
            <person name="Yang J."/>
            <person name="Shi Q."/>
        </authorList>
    </citation>
    <scope>NUCLEOTIDE SEQUENCE [LARGE SCALE GENOMIC DNA]</scope>
    <source>
        <strain evidence="32">JWS20170419001</strain>
        <tissue evidence="32">Muscle</tissue>
    </source>
</reference>
<evidence type="ECO:0000256" key="23">
    <source>
        <dbReference type="ARBA" id="ARBA00037832"/>
    </source>
</evidence>
<keyword evidence="17 30" id="KW-1133">Transmembrane helix</keyword>
<evidence type="ECO:0000256" key="17">
    <source>
        <dbReference type="ARBA" id="ARBA00022989"/>
    </source>
</evidence>
<dbReference type="FunFam" id="1.20.5.110:FF:000016">
    <property type="entry name" value="Syntaxin 12"/>
    <property type="match status" value="1"/>
</dbReference>
<dbReference type="PROSITE" id="PS50192">
    <property type="entry name" value="T_SNARE"/>
    <property type="match status" value="1"/>
</dbReference>
<evidence type="ECO:0000256" key="18">
    <source>
        <dbReference type="ARBA" id="ARBA00022990"/>
    </source>
</evidence>
<evidence type="ECO:0000313" key="33">
    <source>
        <dbReference type="Proteomes" id="UP000319801"/>
    </source>
</evidence>
<evidence type="ECO:0000256" key="15">
    <source>
        <dbReference type="ARBA" id="ARBA00022927"/>
    </source>
</evidence>
<keyword evidence="33" id="KW-1185">Reference proteome</keyword>
<dbReference type="Gene3D" id="1.20.58.70">
    <property type="match status" value="1"/>
</dbReference>
<dbReference type="InterPro" id="IPR006012">
    <property type="entry name" value="Syntaxin/epimorphin_CS"/>
</dbReference>
<dbReference type="GO" id="GO:0016192">
    <property type="term" value="P:vesicle-mediated transport"/>
    <property type="evidence" value="ECO:0007669"/>
    <property type="project" value="InterPro"/>
</dbReference>
<dbReference type="InterPro" id="IPR018490">
    <property type="entry name" value="cNMP-bd_dom_sf"/>
</dbReference>
<dbReference type="GO" id="GO:0005484">
    <property type="term" value="F:SNAP receptor activity"/>
    <property type="evidence" value="ECO:0007669"/>
    <property type="project" value="InterPro"/>
</dbReference>
<evidence type="ECO:0000256" key="2">
    <source>
        <dbReference type="ARBA" id="ARBA00004141"/>
    </source>
</evidence>
<sequence length="911" mass="104841">MSSGKMGLYRSQPQDFSNLFQTCSSNIQKITHNTGQIKSMLFQLGSRPDTPEVQDRLQQMQHYTNQLAKETNKHLKDLGSLPLPQSPIEQRQQRIQKDRLMNDFSAALNSFQVVQRQAAERERESMAKARAGTRFQVEDSNQDEQLVTFEKNEDSGPFQSQVEEEPITEDDLELIKERETNIRQLEADIMDVNQIFKDLAVMIHDQGDMIDSIEANVESAEVHVERGTEQLQRAAYYQTSATQDLICSFCDYTGGIMEPGILLEQENLTSSEVIVEHPLCTEWEKDPEGSFFHLANILLFLGFMGSSGFYGLIYMFSFMSLGFLCYSIWAWSSPCTTDSFSWAFVLFVISVAQLVHVAYRLRSLTFDKDFQDLYGCMFKKLGVSLSNFGKIVSCCEQEIHTIEKEHYFAVEGKTPIDKLSVLLSGRIRVTVNGEFLHYIYPFQFLDSPEWDSLRPSEEGVFQVTLKADDRCTYVAWRRKKLYLLFAKHRYIAKIFALVVRNDIADKLYTLNERALDAHGFRYDLRLPSFCHTSQEQLEKPHSSLKRRNLLPFKMSAMPDLSTTITPLDLIVTPIYGTSEMPENVTTCQEWEKAHHLLFHLGNLSLVVGLLIPTTVGLHMILLRLLLMTGCCFFISWAVLYRCTLDVLVWNAVFLTVNFMHFFYLLYKRRPIKIDRELSSVYKRMFEPLHVREALFQRLTGQFCTIQTLKKGQVYAAEHKTSVDQHLSILLKGKMRVSYRGHFLHNIYSNAFIDSPEFRSTQINRGEKFQVTITAEENCKYLCWSRERLTYYLESDSFLNEVFRYLIGKDITNKLYSLNDPTLSDKAVKKMERQPSLCSQLSMMQMRNSMASTSDTDDVLNQILRGGSGGSSIQNNPHRKASTTMKPIEEAMEDDVFEGCSVNDSPNSPEQV</sequence>
<evidence type="ECO:0000259" key="31">
    <source>
        <dbReference type="PROSITE" id="PS50192"/>
    </source>
</evidence>
<evidence type="ECO:0000256" key="9">
    <source>
        <dbReference type="ARBA" id="ARBA00022473"/>
    </source>
</evidence>
<evidence type="ECO:0000256" key="29">
    <source>
        <dbReference type="SAM" id="MobiDB-lite"/>
    </source>
</evidence>
<evidence type="ECO:0000256" key="1">
    <source>
        <dbReference type="ARBA" id="ARBA00004124"/>
    </source>
</evidence>
<dbReference type="GO" id="GO:0055038">
    <property type="term" value="C:recycling endosome membrane"/>
    <property type="evidence" value="ECO:0007669"/>
    <property type="project" value="UniProtKB-SubCell"/>
</dbReference>
<dbReference type="PANTHER" id="PTHR12101">
    <property type="entry name" value="POPEYE DOMAIN CONTAINING PROTEIN"/>
    <property type="match status" value="1"/>
</dbReference>
<dbReference type="GO" id="GO:0042391">
    <property type="term" value="P:regulation of membrane potential"/>
    <property type="evidence" value="ECO:0007669"/>
    <property type="project" value="TreeGrafter"/>
</dbReference>
<evidence type="ECO:0000256" key="7">
    <source>
        <dbReference type="ARBA" id="ARBA00022427"/>
    </source>
</evidence>
<dbReference type="SUPFAM" id="SSF51206">
    <property type="entry name" value="cAMP-binding domain-like"/>
    <property type="match status" value="1"/>
</dbReference>
<evidence type="ECO:0000256" key="28">
    <source>
        <dbReference type="RuleBase" id="RU003858"/>
    </source>
</evidence>
<evidence type="ECO:0000256" key="20">
    <source>
        <dbReference type="ARBA" id="ARBA00023054"/>
    </source>
</evidence>
<keyword evidence="15" id="KW-0653">Protein transport</keyword>
<dbReference type="SMART" id="SM00503">
    <property type="entry name" value="SynN"/>
    <property type="match status" value="1"/>
</dbReference>
<evidence type="ECO:0000256" key="24">
    <source>
        <dbReference type="ARBA" id="ARBA00043941"/>
    </source>
</evidence>
<dbReference type="SUPFAM" id="SSF47661">
    <property type="entry name" value="t-snare proteins"/>
    <property type="match status" value="1"/>
</dbReference>
<feature type="transmembrane region" description="Helical" evidence="30">
    <location>
        <begin position="646"/>
        <end position="666"/>
    </location>
</feature>
<evidence type="ECO:0000256" key="26">
    <source>
        <dbReference type="ARBA" id="ARBA00060457"/>
    </source>
</evidence>
<keyword evidence="10" id="KW-1003">Cell membrane</keyword>
<keyword evidence="11" id="KW-0597">Phosphoprotein</keyword>
<evidence type="ECO:0000256" key="6">
    <source>
        <dbReference type="ARBA" id="ARBA00009063"/>
    </source>
</evidence>
<evidence type="ECO:0000256" key="21">
    <source>
        <dbReference type="ARBA" id="ARBA00023136"/>
    </source>
</evidence>
<dbReference type="Pfam" id="PF05739">
    <property type="entry name" value="SNARE"/>
    <property type="match status" value="1"/>
</dbReference>
<evidence type="ECO:0000256" key="3">
    <source>
        <dbReference type="ARBA" id="ARBA00004409"/>
    </source>
</evidence>
<dbReference type="Gene3D" id="1.20.5.110">
    <property type="match status" value="1"/>
</dbReference>
<accession>A0A556TQC0</accession>
<name>A0A556TQC0_BAGYA</name>
<evidence type="ECO:0000256" key="11">
    <source>
        <dbReference type="ARBA" id="ARBA00022553"/>
    </source>
</evidence>
<dbReference type="InterPro" id="IPR000727">
    <property type="entry name" value="T_SNARE_dom"/>
</dbReference>
<dbReference type="FunFam" id="2.60.120.10:FF:000166">
    <property type="entry name" value="blood vessel epicardial substance isoform X1"/>
    <property type="match status" value="1"/>
</dbReference>
<evidence type="ECO:0000256" key="22">
    <source>
        <dbReference type="ARBA" id="ARBA00023180"/>
    </source>
</evidence>
<dbReference type="GO" id="GO:0000139">
    <property type="term" value="C:Golgi membrane"/>
    <property type="evidence" value="ECO:0007669"/>
    <property type="project" value="UniProtKB-SubCell"/>
</dbReference>
<evidence type="ECO:0000256" key="10">
    <source>
        <dbReference type="ARBA" id="ARBA00022475"/>
    </source>
</evidence>
<dbReference type="GO" id="GO:0051146">
    <property type="term" value="P:striated muscle cell differentiation"/>
    <property type="evidence" value="ECO:0007669"/>
    <property type="project" value="TreeGrafter"/>
</dbReference>
<keyword evidence="9" id="KW-0217">Developmental protein</keyword>
<dbReference type="GO" id="GO:0030552">
    <property type="term" value="F:cAMP binding"/>
    <property type="evidence" value="ECO:0007669"/>
    <property type="project" value="TreeGrafter"/>
</dbReference>
<evidence type="ECO:0000256" key="16">
    <source>
        <dbReference type="ARBA" id="ARBA00022949"/>
    </source>
</evidence>
<dbReference type="InterPro" id="IPR055272">
    <property type="entry name" value="POPDC1-3_dom"/>
</dbReference>
<feature type="region of interest" description="Disordered" evidence="29">
    <location>
        <begin position="892"/>
        <end position="911"/>
    </location>
</feature>
<dbReference type="InterPro" id="IPR010989">
    <property type="entry name" value="SNARE"/>
</dbReference>
<keyword evidence="22" id="KW-0325">Glycoprotein</keyword>
<dbReference type="FunFam" id="1.20.58.70:FF:000009">
    <property type="entry name" value="Syntaxin 12"/>
    <property type="match status" value="1"/>
</dbReference>
<dbReference type="Gene3D" id="2.60.120.10">
    <property type="entry name" value="Jelly Rolls"/>
    <property type="match status" value="1"/>
</dbReference>
<feature type="transmembrane region" description="Helical" evidence="30">
    <location>
        <begin position="596"/>
        <end position="613"/>
    </location>
</feature>
<feature type="compositionally biased region" description="Polar residues" evidence="29">
    <location>
        <begin position="901"/>
        <end position="911"/>
    </location>
</feature>
<dbReference type="OrthoDB" id="425611at2759"/>
<evidence type="ECO:0000313" key="32">
    <source>
        <dbReference type="EMBL" id="TSK34898.1"/>
    </source>
</evidence>
<dbReference type="PROSITE" id="PS00914">
    <property type="entry name" value="SYNTAXIN"/>
    <property type="match status" value="1"/>
</dbReference>
<keyword evidence="16" id="KW-0965">Cell junction</keyword>
<keyword evidence="19" id="KW-0333">Golgi apparatus</keyword>
<evidence type="ECO:0000256" key="12">
    <source>
        <dbReference type="ARBA" id="ARBA00022692"/>
    </source>
</evidence>
<evidence type="ECO:0000256" key="27">
    <source>
        <dbReference type="ARBA" id="ARBA00069800"/>
    </source>
</evidence>
<dbReference type="GO" id="GO:0007519">
    <property type="term" value="P:skeletal muscle tissue development"/>
    <property type="evidence" value="ECO:0007669"/>
    <property type="project" value="TreeGrafter"/>
</dbReference>
<dbReference type="CDD" id="cd00179">
    <property type="entry name" value="SynN"/>
    <property type="match status" value="1"/>
</dbReference>
<evidence type="ECO:0000256" key="19">
    <source>
        <dbReference type="ARBA" id="ARBA00023034"/>
    </source>
</evidence>
<dbReference type="InterPro" id="IPR006011">
    <property type="entry name" value="Syntaxin_N"/>
</dbReference>
<proteinExistence type="inferred from homology"/>
<keyword evidence="18" id="KW-0007">Acetylation</keyword>
<comment type="subcellular location">
    <subcellularLocation>
        <location evidence="4">Cell junction</location>
        <location evidence="4">Tight junction</location>
    </subcellularLocation>
    <subcellularLocation>
        <location evidence="23">Early endosome membrane</location>
        <topology evidence="23">Single-pass type IV membrane protein</topology>
    </subcellularLocation>
    <subcellularLocation>
        <location evidence="26">Endomembrane system</location>
        <topology evidence="26">Single-pass type IV membrane protein</topology>
        <orientation evidence="26">Cytoplasmic side</orientation>
    </subcellularLocation>
    <subcellularLocation>
        <location evidence="3">Golgi apparatus membrane</location>
        <topology evidence="3">Single-pass type IV membrane protein</topology>
    </subcellularLocation>
    <subcellularLocation>
        <location evidence="1">Lateral cell membrane</location>
    </subcellularLocation>
    <subcellularLocation>
        <location evidence="2">Membrane</location>
        <topology evidence="2">Multi-pass membrane protein</topology>
    </subcellularLocation>
    <subcellularLocation>
        <location evidence="24">Recycling endosome membrane</location>
        <topology evidence="24">Single-pass type IV membrane protein</topology>
    </subcellularLocation>
</comment>
<keyword evidence="14" id="KW-0130">Cell adhesion</keyword>
<comment type="function">
    <text evidence="25">SNARE promoting fusion of transport vesicles with target membranes. Together with SNARE STX6, promotes movement of vesicles from endosomes to the cell membrane, and may therefore function in the endocytic recycling pathway. Through complex formation with GRIP1, GRIA2 and NSG1 controls the intracellular fate of AMPAR and the endosomal sorting of the GRIA2 subunit toward recycling and membrane targeting.</text>
</comment>
<evidence type="ECO:0000256" key="13">
    <source>
        <dbReference type="ARBA" id="ARBA00022753"/>
    </source>
</evidence>
<keyword evidence="7" id="KW-0796">Tight junction</keyword>
<feature type="transmembrane region" description="Helical" evidence="30">
    <location>
        <begin position="309"/>
        <end position="329"/>
    </location>
</feature>
<feature type="transmembrane region" description="Helical" evidence="30">
    <location>
        <begin position="341"/>
        <end position="359"/>
    </location>
</feature>
<dbReference type="GO" id="GO:0007507">
    <property type="term" value="P:heart development"/>
    <property type="evidence" value="ECO:0007669"/>
    <property type="project" value="TreeGrafter"/>
</dbReference>
<keyword evidence="20" id="KW-0175">Coiled coil</keyword>
<dbReference type="PANTHER" id="PTHR12101:SF17">
    <property type="entry name" value="BLOOD VESSEL EPICARDIAL SUBSTANCE"/>
    <property type="match status" value="1"/>
</dbReference>
<dbReference type="GO" id="GO:0005923">
    <property type="term" value="C:bicellular tight junction"/>
    <property type="evidence" value="ECO:0007669"/>
    <property type="project" value="UniProtKB-SubCell"/>
</dbReference>
<feature type="transmembrane region" description="Helical" evidence="30">
    <location>
        <begin position="620"/>
        <end position="640"/>
    </location>
</feature>
<dbReference type="EMBL" id="VCAZ01000010">
    <property type="protein sequence ID" value="TSK34898.1"/>
    <property type="molecule type" value="Genomic_DNA"/>
</dbReference>
<dbReference type="InterPro" id="IPR006916">
    <property type="entry name" value="POPDC1-3"/>
</dbReference>
<organism evidence="32 33">
    <name type="scientific">Bagarius yarrelli</name>
    <name type="common">Goonch</name>
    <name type="synonym">Bagrus yarrelli</name>
    <dbReference type="NCBI Taxonomy" id="175774"/>
    <lineage>
        <taxon>Eukaryota</taxon>
        <taxon>Metazoa</taxon>
        <taxon>Chordata</taxon>
        <taxon>Craniata</taxon>
        <taxon>Vertebrata</taxon>
        <taxon>Euteleostomi</taxon>
        <taxon>Actinopterygii</taxon>
        <taxon>Neopterygii</taxon>
        <taxon>Teleostei</taxon>
        <taxon>Ostariophysi</taxon>
        <taxon>Siluriformes</taxon>
        <taxon>Sisoridae</taxon>
        <taxon>Sisorinae</taxon>
        <taxon>Bagarius</taxon>
    </lineage>
</organism>
<dbReference type="AlphaFoldDB" id="A0A556TQC0"/>
<dbReference type="Pfam" id="PF14523">
    <property type="entry name" value="Syntaxin_2"/>
    <property type="match status" value="1"/>
</dbReference>
<comment type="similarity">
    <text evidence="6 28">Belongs to the syntaxin family.</text>
</comment>
<keyword evidence="8" id="KW-0813">Transport</keyword>
<gene>
    <name evidence="32" type="ORF">Baya_4506</name>
</gene>
<dbReference type="InterPro" id="IPR014710">
    <property type="entry name" value="RmlC-like_jellyroll"/>
</dbReference>
<comment type="caution">
    <text evidence="32">The sequence shown here is derived from an EMBL/GenBank/DDBJ whole genome shotgun (WGS) entry which is preliminary data.</text>
</comment>
<dbReference type="GO" id="GO:0007155">
    <property type="term" value="P:cell adhesion"/>
    <property type="evidence" value="ECO:0007669"/>
    <property type="project" value="UniProtKB-KW"/>
</dbReference>
<dbReference type="Pfam" id="PF04831">
    <property type="entry name" value="POPDC1-3"/>
    <property type="match status" value="2"/>
</dbReference>
<dbReference type="GO" id="GO:0016328">
    <property type="term" value="C:lateral plasma membrane"/>
    <property type="evidence" value="ECO:0007669"/>
    <property type="project" value="UniProtKB-SubCell"/>
</dbReference>
<comment type="similarity">
    <text evidence="5">Belongs to the popeye family.</text>
</comment>
<feature type="domain" description="T-SNARE coiled-coil homology" evidence="31">
    <location>
        <begin position="172"/>
        <end position="234"/>
    </location>
</feature>
<dbReference type="GO" id="GO:0031901">
    <property type="term" value="C:early endosome membrane"/>
    <property type="evidence" value="ECO:0007669"/>
    <property type="project" value="UniProtKB-SubCell"/>
</dbReference>
<dbReference type="Proteomes" id="UP000319801">
    <property type="component" value="Unassembled WGS sequence"/>
</dbReference>
<evidence type="ECO:0000256" key="14">
    <source>
        <dbReference type="ARBA" id="ARBA00022889"/>
    </source>
</evidence>
<evidence type="ECO:0000256" key="30">
    <source>
        <dbReference type="SAM" id="Phobius"/>
    </source>
</evidence>
<dbReference type="GO" id="GO:0006886">
    <property type="term" value="P:intracellular protein transport"/>
    <property type="evidence" value="ECO:0007669"/>
    <property type="project" value="InterPro"/>
</dbReference>
<protein>
    <recommendedName>
        <fullName evidence="27">Syntaxin-12</fullName>
    </recommendedName>
</protein>
<evidence type="ECO:0000256" key="25">
    <source>
        <dbReference type="ARBA" id="ARBA00057408"/>
    </source>
</evidence>
<dbReference type="SMART" id="SM00397">
    <property type="entry name" value="t_SNARE"/>
    <property type="match status" value="1"/>
</dbReference>
<evidence type="ECO:0000256" key="5">
    <source>
        <dbReference type="ARBA" id="ARBA00007146"/>
    </source>
</evidence>
<keyword evidence="21 30" id="KW-0472">Membrane</keyword>
<keyword evidence="12 30" id="KW-0812">Transmembrane</keyword>
<evidence type="ECO:0000256" key="4">
    <source>
        <dbReference type="ARBA" id="ARBA00004435"/>
    </source>
</evidence>
<dbReference type="CDD" id="cd15876">
    <property type="entry name" value="SNARE_syntaxin12"/>
    <property type="match status" value="1"/>
</dbReference>
<keyword evidence="13" id="KW-0967">Endosome</keyword>
<dbReference type="GO" id="GO:0042383">
    <property type="term" value="C:sarcolemma"/>
    <property type="evidence" value="ECO:0007669"/>
    <property type="project" value="TreeGrafter"/>
</dbReference>
<evidence type="ECO:0000256" key="8">
    <source>
        <dbReference type="ARBA" id="ARBA00022448"/>
    </source>
</evidence>